<evidence type="ECO:0000313" key="3">
    <source>
        <dbReference type="EMBL" id="CAE8595536.1"/>
    </source>
</evidence>
<sequence length="459" mass="49080">MMAQLQEQFAPADASAKKLQRPWSAHSVNSHMSLQSQESQWSSQMEEGMAQQMVDSFVDSPMASNPVVKPIEFSDVLEEAAASEKEARTEASGYFGLAPGREVALKAGIGRASPSNESAYACALQERLHKVQAEVGTQGANALELRRKLDGARAEAHTNQEELAKLRAKWTDEQPQREALLRQTGEAERRLAEQERCCADALSAHAAAELARPGGGSLSSSSAPAAAHAGPGKDRQGSSAEKSSSQQPLGQQRQRLASLETLRLKLAEGLQELRDALRQEGSVIGQLGARSEALKKESRALQTGAEAARENEARIRRKLEALDATASAAHPRQYALERQAADLRDEVQGLRMEFVSAAGATAPTEATGGAAVGPLAAWATNRRLQAKVASLQEELRLKVEHVQFLRHRSVRVSARSLDGHPVRAPDPKEAAAAQPKDIAKLDDGIGRAMPCAGGAEGGD</sequence>
<reference evidence="4" key="1">
    <citation type="submission" date="2021-02" db="EMBL/GenBank/DDBJ databases">
        <authorList>
            <person name="Dougan E. K."/>
            <person name="Rhodes N."/>
            <person name="Thang M."/>
            <person name="Chan C."/>
        </authorList>
    </citation>
    <scope>NUCLEOTIDE SEQUENCE</scope>
</reference>
<dbReference type="EMBL" id="CAJNNV010007913">
    <property type="protein sequence ID" value="CAE8595536.1"/>
    <property type="molecule type" value="Genomic_DNA"/>
</dbReference>
<keyword evidence="1" id="KW-0175">Coiled coil</keyword>
<accession>A0A813KBK0</accession>
<dbReference type="Proteomes" id="UP000626109">
    <property type="component" value="Unassembled WGS sequence"/>
</dbReference>
<dbReference type="EMBL" id="CAJNNW010030156">
    <property type="protein sequence ID" value="CAE8702632.1"/>
    <property type="molecule type" value="Genomic_DNA"/>
</dbReference>
<dbReference type="Proteomes" id="UP000654075">
    <property type="component" value="Unassembled WGS sequence"/>
</dbReference>
<feature type="region of interest" description="Disordered" evidence="2">
    <location>
        <begin position="212"/>
        <end position="253"/>
    </location>
</feature>
<protein>
    <submittedName>
        <fullName evidence="4">Uncharacterized protein</fullName>
    </submittedName>
</protein>
<evidence type="ECO:0000313" key="6">
    <source>
        <dbReference type="Proteomes" id="UP000654075"/>
    </source>
</evidence>
<keyword evidence="6" id="KW-1185">Reference proteome</keyword>
<name>A0A813KBK0_POLGL</name>
<dbReference type="OrthoDB" id="439435at2759"/>
<feature type="region of interest" description="Disordered" evidence="2">
    <location>
        <begin position="418"/>
        <end position="459"/>
    </location>
</feature>
<feature type="coiled-coil region" evidence="1">
    <location>
        <begin position="305"/>
        <end position="353"/>
    </location>
</feature>
<feature type="region of interest" description="Disordered" evidence="2">
    <location>
        <begin position="1"/>
        <end position="37"/>
    </location>
</feature>
<feature type="compositionally biased region" description="Basic and acidic residues" evidence="2">
    <location>
        <begin position="418"/>
        <end position="429"/>
    </location>
</feature>
<organism evidence="4 5">
    <name type="scientific">Polarella glacialis</name>
    <name type="common">Dinoflagellate</name>
    <dbReference type="NCBI Taxonomy" id="89957"/>
    <lineage>
        <taxon>Eukaryota</taxon>
        <taxon>Sar</taxon>
        <taxon>Alveolata</taxon>
        <taxon>Dinophyceae</taxon>
        <taxon>Suessiales</taxon>
        <taxon>Suessiaceae</taxon>
        <taxon>Polarella</taxon>
    </lineage>
</organism>
<dbReference type="AlphaFoldDB" id="A0A813KBK0"/>
<evidence type="ECO:0000256" key="1">
    <source>
        <dbReference type="SAM" id="Coils"/>
    </source>
</evidence>
<comment type="caution">
    <text evidence="4">The sequence shown here is derived from an EMBL/GenBank/DDBJ whole genome shotgun (WGS) entry which is preliminary data.</text>
</comment>
<proteinExistence type="predicted"/>
<evidence type="ECO:0000313" key="5">
    <source>
        <dbReference type="Proteomes" id="UP000626109"/>
    </source>
</evidence>
<feature type="compositionally biased region" description="Low complexity" evidence="2">
    <location>
        <begin position="218"/>
        <end position="230"/>
    </location>
</feature>
<evidence type="ECO:0000313" key="4">
    <source>
        <dbReference type="EMBL" id="CAE8702632.1"/>
    </source>
</evidence>
<feature type="compositionally biased region" description="Polar residues" evidence="2">
    <location>
        <begin position="237"/>
        <end position="253"/>
    </location>
</feature>
<gene>
    <name evidence="3" type="ORF">PGLA1383_LOCUS14046</name>
    <name evidence="4" type="ORF">PGLA2088_LOCUS32513</name>
</gene>
<evidence type="ECO:0000256" key="2">
    <source>
        <dbReference type="SAM" id="MobiDB-lite"/>
    </source>
</evidence>
<feature type="coiled-coil region" evidence="1">
    <location>
        <begin position="142"/>
        <end position="169"/>
    </location>
</feature>